<dbReference type="PANTHER" id="PTHR12125">
    <property type="entry name" value="F-BOX ONLY PROTEIN 6-LIKE PROTEIN"/>
    <property type="match status" value="1"/>
</dbReference>
<sequence>MSGTRSGFVGRLKKVVPEAHWTYCMIHREAWVLTHLFQLRDEVLLFLTEVYSPLKNHLSDIKWLAPLTYLPDIFDHLNSLNKSLQGKKKNTHPDSMQSLFSEVSVFLLEEILVQVPALDLVHRCRLVSSLWRDVVDSASLWKRKCEREGLRPRDPASSPADWRIFYFLSQWRRNLLRNPRAEEGFNNWILCSNGGDKWKIEPIDLQHALPDETVQKYFVTSYSTCMKSQIIDLRKEGYSDHILNEIQPDIVCSDWYAPRWDCGSKYEVCIQLLSAKQKVIQQFKPEPVIFPQWNDMEWKQMTHVFSGYGRGARFVKFSHGGSDTQFWAGWYGIRVTNSSVVVEAERRMRQ</sequence>
<feature type="non-terminal residue" evidence="2">
    <location>
        <position position="350"/>
    </location>
</feature>
<evidence type="ECO:0000313" key="3">
    <source>
        <dbReference type="Proteomes" id="UP001166093"/>
    </source>
</evidence>
<feature type="non-terminal residue" evidence="2">
    <location>
        <position position="1"/>
    </location>
</feature>
<reference evidence="2" key="1">
    <citation type="journal article" date="2021" name="Cell">
        <title>Tracing the genetic footprints of vertebrate landing in non-teleost ray-finned fishes.</title>
        <authorList>
            <person name="Bi X."/>
            <person name="Wang K."/>
            <person name="Yang L."/>
            <person name="Pan H."/>
            <person name="Jiang H."/>
            <person name="Wei Q."/>
            <person name="Fang M."/>
            <person name="Yu H."/>
            <person name="Zhu C."/>
            <person name="Cai Y."/>
            <person name="He Y."/>
            <person name="Gan X."/>
            <person name="Zeng H."/>
            <person name="Yu D."/>
            <person name="Zhu Y."/>
            <person name="Jiang H."/>
            <person name="Qiu Q."/>
            <person name="Yang H."/>
            <person name="Zhang Y.E."/>
            <person name="Wang W."/>
            <person name="Zhu M."/>
            <person name="He S."/>
            <person name="Zhang G."/>
        </authorList>
    </citation>
    <scope>NUCLEOTIDE SEQUENCE</scope>
    <source>
        <strain evidence="2">Pddl_001</strain>
    </source>
</reference>
<dbReference type="InterPro" id="IPR001810">
    <property type="entry name" value="F-box_dom"/>
</dbReference>
<name>A0ABS2XFZ6_POLSP</name>
<accession>A0ABS2XFZ6</accession>
<dbReference type="EMBL" id="JAAWVQ010027595">
    <property type="protein sequence ID" value="MBN3273104.1"/>
    <property type="molecule type" value="Genomic_DNA"/>
</dbReference>
<dbReference type="SMART" id="SM01198">
    <property type="entry name" value="FBA"/>
    <property type="match status" value="1"/>
</dbReference>
<dbReference type="SUPFAM" id="SSF81383">
    <property type="entry name" value="F-box domain"/>
    <property type="match status" value="1"/>
</dbReference>
<dbReference type="SUPFAM" id="SSF49785">
    <property type="entry name" value="Galactose-binding domain-like"/>
    <property type="match status" value="1"/>
</dbReference>
<organism evidence="2 3">
    <name type="scientific">Polyodon spathula</name>
    <name type="common">North American paddlefish</name>
    <name type="synonym">Squalus spathula</name>
    <dbReference type="NCBI Taxonomy" id="7913"/>
    <lineage>
        <taxon>Eukaryota</taxon>
        <taxon>Metazoa</taxon>
        <taxon>Chordata</taxon>
        <taxon>Craniata</taxon>
        <taxon>Vertebrata</taxon>
        <taxon>Euteleostomi</taxon>
        <taxon>Actinopterygii</taxon>
        <taxon>Chondrostei</taxon>
        <taxon>Acipenseriformes</taxon>
        <taxon>Polyodontidae</taxon>
        <taxon>Polyodon</taxon>
    </lineage>
</organism>
<comment type="caution">
    <text evidence="2">The sequence shown here is derived from an EMBL/GenBank/DDBJ whole genome shotgun (WGS) entry which is preliminary data.</text>
</comment>
<dbReference type="Pfam" id="PF04300">
    <property type="entry name" value="FBA"/>
    <property type="match status" value="1"/>
</dbReference>
<dbReference type="Proteomes" id="UP001166093">
    <property type="component" value="Unassembled WGS sequence"/>
</dbReference>
<dbReference type="InterPro" id="IPR008979">
    <property type="entry name" value="Galactose-bd-like_sf"/>
</dbReference>
<gene>
    <name evidence="2" type="primary">Fbxo6</name>
    <name evidence="2" type="ORF">GTO93_0000818</name>
</gene>
<dbReference type="Pfam" id="PF00646">
    <property type="entry name" value="F-box"/>
    <property type="match status" value="1"/>
</dbReference>
<evidence type="ECO:0000259" key="1">
    <source>
        <dbReference type="PROSITE" id="PS51114"/>
    </source>
</evidence>
<dbReference type="InterPro" id="IPR039752">
    <property type="entry name" value="F-box_only"/>
</dbReference>
<proteinExistence type="predicted"/>
<dbReference type="Gene3D" id="1.20.1280.50">
    <property type="match status" value="1"/>
</dbReference>
<dbReference type="InterPro" id="IPR007397">
    <property type="entry name" value="F-box-assoc_dom"/>
</dbReference>
<dbReference type="PANTHER" id="PTHR12125:SF12">
    <property type="entry name" value="F-BOX ONLY PROTEIN 6"/>
    <property type="match status" value="1"/>
</dbReference>
<protein>
    <submittedName>
        <fullName evidence="2">FBX6 protein</fullName>
    </submittedName>
</protein>
<evidence type="ECO:0000313" key="2">
    <source>
        <dbReference type="EMBL" id="MBN3273104.1"/>
    </source>
</evidence>
<feature type="domain" description="FBA" evidence="1">
    <location>
        <begin position="165"/>
        <end position="344"/>
    </location>
</feature>
<dbReference type="Gene3D" id="2.60.120.260">
    <property type="entry name" value="Galactose-binding domain-like"/>
    <property type="match status" value="1"/>
</dbReference>
<dbReference type="PROSITE" id="PS51114">
    <property type="entry name" value="FBA"/>
    <property type="match status" value="1"/>
</dbReference>
<keyword evidence="3" id="KW-1185">Reference proteome</keyword>
<dbReference type="InterPro" id="IPR036047">
    <property type="entry name" value="F-box-like_dom_sf"/>
</dbReference>